<evidence type="ECO:0000313" key="1">
    <source>
        <dbReference type="EMBL" id="HJB57319.1"/>
    </source>
</evidence>
<dbReference type="InterPro" id="IPR053139">
    <property type="entry name" value="Surface_bspA-like"/>
</dbReference>
<dbReference type="PANTHER" id="PTHR45661">
    <property type="entry name" value="SURFACE ANTIGEN"/>
    <property type="match status" value="1"/>
</dbReference>
<dbReference type="InterPro" id="IPR032675">
    <property type="entry name" value="LRR_dom_sf"/>
</dbReference>
<sequence>MANITEAHGTLTLVGPWTQESLDAFLPVLDCWAFGQFGIMEHGPLSLAQPSTTFWGCGRWSFCGTLEKLDIWTRTDQSGPHHVTMQQYERLIQLMYRDELKIRFEYDDQDDYDIHEVGYLESSRTELFYHVTTSVDNRRRRAAQKRARKGPALSGGELVVPAGTGTVKRDAFRSRTDLVRLTLSPGVKEIGSGAFQDCTNLRCVTFPEGLAKISGSAFAGCTALEELDLPDGVRLMNGSFSGCTALRRVAVPAHVELTIGSSNFPFDGCSALERMDFAPGHPKYCTVDGLVLNKNGRRLVFLPPARAGVCALPDTVTQAEGINGCPALTELVIPKKTTKLGMSFYGCPNLTTFSVDPGNRAYRSVDGVLFSRDGSTLLRCKKGGAYAVPDGVAVIGSYAFNQNTALTAVSLPDSVTTIGSLAFGDCSSLTQVALPEHLTEFNWQTFYGCAALTEIVIPPRVTALPAYLFSGCASLTRVVLPEGLQEIGRGVFQGCSRLLELIIPRSVTAIHDLAFQDCRRITLRSASAYVHRYALERRIPFHLI</sequence>
<protein>
    <submittedName>
        <fullName evidence="1">Leucine-rich repeat domain-containing protein</fullName>
    </submittedName>
</protein>
<dbReference type="InterPro" id="IPR026906">
    <property type="entry name" value="LRR_5"/>
</dbReference>
<dbReference type="Gene3D" id="3.80.10.10">
    <property type="entry name" value="Ribonuclease Inhibitor"/>
    <property type="match status" value="3"/>
</dbReference>
<dbReference type="AlphaFoldDB" id="A0A9D2MBQ9"/>
<accession>A0A9D2MBQ9</accession>
<proteinExistence type="predicted"/>
<dbReference type="EMBL" id="DWYC01000060">
    <property type="protein sequence ID" value="HJB57319.1"/>
    <property type="molecule type" value="Genomic_DNA"/>
</dbReference>
<evidence type="ECO:0000313" key="2">
    <source>
        <dbReference type="Proteomes" id="UP000824208"/>
    </source>
</evidence>
<dbReference type="Proteomes" id="UP000824208">
    <property type="component" value="Unassembled WGS sequence"/>
</dbReference>
<dbReference type="SUPFAM" id="SSF52058">
    <property type="entry name" value="L domain-like"/>
    <property type="match status" value="2"/>
</dbReference>
<dbReference type="Gene3D" id="3.40.50.12480">
    <property type="match status" value="1"/>
</dbReference>
<reference evidence="1" key="2">
    <citation type="submission" date="2021-04" db="EMBL/GenBank/DDBJ databases">
        <authorList>
            <person name="Gilroy R."/>
        </authorList>
    </citation>
    <scope>NUCLEOTIDE SEQUENCE</scope>
    <source>
        <strain evidence="1">CHK189-11263</strain>
    </source>
</reference>
<comment type="caution">
    <text evidence="1">The sequence shown here is derived from an EMBL/GenBank/DDBJ whole genome shotgun (WGS) entry which is preliminary data.</text>
</comment>
<name>A0A9D2MBQ9_9FIRM</name>
<organism evidence="1 2">
    <name type="scientific">Candidatus Flavonifractor intestinipullorum</name>
    <dbReference type="NCBI Taxonomy" id="2838587"/>
    <lineage>
        <taxon>Bacteria</taxon>
        <taxon>Bacillati</taxon>
        <taxon>Bacillota</taxon>
        <taxon>Clostridia</taxon>
        <taxon>Eubacteriales</taxon>
        <taxon>Oscillospiraceae</taxon>
        <taxon>Flavonifractor</taxon>
    </lineage>
</organism>
<reference evidence="1" key="1">
    <citation type="journal article" date="2021" name="PeerJ">
        <title>Extensive microbial diversity within the chicken gut microbiome revealed by metagenomics and culture.</title>
        <authorList>
            <person name="Gilroy R."/>
            <person name="Ravi A."/>
            <person name="Getino M."/>
            <person name="Pursley I."/>
            <person name="Horton D.L."/>
            <person name="Alikhan N.F."/>
            <person name="Baker D."/>
            <person name="Gharbi K."/>
            <person name="Hall N."/>
            <person name="Watson M."/>
            <person name="Adriaenssens E.M."/>
            <person name="Foster-Nyarko E."/>
            <person name="Jarju S."/>
            <person name="Secka A."/>
            <person name="Antonio M."/>
            <person name="Oren A."/>
            <person name="Chaudhuri R.R."/>
            <person name="La Ragione R."/>
            <person name="Hildebrand F."/>
            <person name="Pallen M.J."/>
        </authorList>
    </citation>
    <scope>NUCLEOTIDE SEQUENCE</scope>
    <source>
        <strain evidence="1">CHK189-11263</strain>
    </source>
</reference>
<gene>
    <name evidence="1" type="ORF">H9714_07195</name>
</gene>
<dbReference type="Pfam" id="PF13306">
    <property type="entry name" value="LRR_5"/>
    <property type="match status" value="2"/>
</dbReference>
<dbReference type="PANTHER" id="PTHR45661:SF3">
    <property type="entry name" value="IG-LIKE DOMAIN-CONTAINING PROTEIN"/>
    <property type="match status" value="1"/>
</dbReference>